<keyword evidence="12 14" id="KW-0464">Manganese</keyword>
<feature type="binding site" evidence="14">
    <location>
        <position position="99"/>
    </location>
    <ligand>
        <name>Mg(2+)</name>
        <dbReference type="ChEBI" id="CHEBI:18420"/>
        <label>2</label>
    </ligand>
</feature>
<dbReference type="HAMAP" id="MF_00180">
    <property type="entry name" value="RibB"/>
    <property type="match status" value="1"/>
</dbReference>
<comment type="subunit">
    <text evidence="14">Homodimer.</text>
</comment>
<accession>A0AA42CN09</accession>
<evidence type="ECO:0000313" key="17">
    <source>
        <dbReference type="Proteomes" id="UP001165667"/>
    </source>
</evidence>
<dbReference type="FunFam" id="3.90.870.10:FF:000001">
    <property type="entry name" value="Riboflavin biosynthesis protein RibBA"/>
    <property type="match status" value="1"/>
</dbReference>
<gene>
    <name evidence="14 16" type="primary">ribB</name>
    <name evidence="16" type="ORF">M8523_12880</name>
</gene>
<dbReference type="InterPro" id="IPR032677">
    <property type="entry name" value="GTP_cyclohydro_II"/>
</dbReference>
<comment type="cofactor">
    <cofactor evidence="2">
        <name>Mn(2+)</name>
        <dbReference type="ChEBI" id="CHEBI:29035"/>
    </cofactor>
</comment>
<evidence type="ECO:0000259" key="15">
    <source>
        <dbReference type="Pfam" id="PF00925"/>
    </source>
</evidence>
<comment type="similarity">
    <text evidence="5">In the N-terminal section; belongs to the DHBP synthase family.</text>
</comment>
<dbReference type="AlphaFoldDB" id="A0AA42CN09"/>
<dbReference type="InterPro" id="IPR001387">
    <property type="entry name" value="Cro/C1-type_HTH"/>
</dbReference>
<evidence type="ECO:0000256" key="2">
    <source>
        <dbReference type="ARBA" id="ARBA00001936"/>
    </source>
</evidence>
<feature type="binding site" evidence="14">
    <location>
        <position position="99"/>
    </location>
    <ligand>
        <name>Mg(2+)</name>
        <dbReference type="ChEBI" id="CHEBI:18420"/>
        <label>1</label>
    </ligand>
</feature>
<feature type="binding site" evidence="14">
    <location>
        <position position="214"/>
    </location>
    <ligand>
        <name>Mg(2+)</name>
        <dbReference type="ChEBI" id="CHEBI:18420"/>
        <label>2</label>
    </ligand>
</feature>
<dbReference type="GO" id="GO:0003677">
    <property type="term" value="F:DNA binding"/>
    <property type="evidence" value="ECO:0007669"/>
    <property type="project" value="InterPro"/>
</dbReference>
<feature type="site" description="Essential for catalytic activity" evidence="14">
    <location>
        <position position="197"/>
    </location>
</feature>
<dbReference type="InterPro" id="IPR000422">
    <property type="entry name" value="DHBP_synthase_RibB"/>
</dbReference>
<name>A0AA42CN09_9HYPH</name>
<comment type="similarity">
    <text evidence="14">Belongs to the DHBP synthase family.</text>
</comment>
<comment type="cofactor">
    <cofactor evidence="14">
        <name>Mg(2+)</name>
        <dbReference type="ChEBI" id="CHEBI:18420"/>
    </cofactor>
    <cofactor evidence="14">
        <name>Mn(2+)</name>
        <dbReference type="ChEBI" id="CHEBI:29035"/>
    </cofactor>
    <text evidence="14">Binds 2 divalent metal cations per subunit. Magnesium or manganese.</text>
</comment>
<evidence type="ECO:0000256" key="8">
    <source>
        <dbReference type="ARBA" id="ARBA00018836"/>
    </source>
</evidence>
<feature type="binding site" evidence="14">
    <location>
        <begin position="98"/>
        <end position="99"/>
    </location>
    <ligand>
        <name>D-ribulose 5-phosphate</name>
        <dbReference type="ChEBI" id="CHEBI:58121"/>
    </ligand>
</feature>
<reference evidence="16" key="1">
    <citation type="submission" date="2022-05" db="EMBL/GenBank/DDBJ databases">
        <authorList>
            <person name="Pankratov T."/>
        </authorList>
    </citation>
    <scope>NUCLEOTIDE SEQUENCE</scope>
    <source>
        <strain evidence="16">BP6-180914</strain>
    </source>
</reference>
<comment type="catalytic activity">
    <reaction evidence="1 14">
        <text>D-ribulose 5-phosphate = (2S)-2-hydroxy-3-oxobutyl phosphate + formate + H(+)</text>
        <dbReference type="Rhea" id="RHEA:18457"/>
        <dbReference type="ChEBI" id="CHEBI:15378"/>
        <dbReference type="ChEBI" id="CHEBI:15740"/>
        <dbReference type="ChEBI" id="CHEBI:58121"/>
        <dbReference type="ChEBI" id="CHEBI:58830"/>
        <dbReference type="EC" id="4.1.99.12"/>
    </reaction>
</comment>
<dbReference type="Pfam" id="PF00925">
    <property type="entry name" value="GTP_cyclohydro2"/>
    <property type="match status" value="1"/>
</dbReference>
<feature type="binding site" evidence="14">
    <location>
        <position position="103"/>
    </location>
    <ligand>
        <name>D-ribulose 5-phosphate</name>
        <dbReference type="ChEBI" id="CHEBI:58121"/>
    </ligand>
</feature>
<dbReference type="GO" id="GO:0000287">
    <property type="term" value="F:magnesium ion binding"/>
    <property type="evidence" value="ECO:0007669"/>
    <property type="project" value="UniProtKB-UniRule"/>
</dbReference>
<feature type="site" description="Essential for catalytic activity" evidence="14">
    <location>
        <position position="235"/>
    </location>
</feature>
<dbReference type="GO" id="GO:0030145">
    <property type="term" value="F:manganese ion binding"/>
    <property type="evidence" value="ECO:0007669"/>
    <property type="project" value="UniProtKB-UniRule"/>
</dbReference>
<dbReference type="SUPFAM" id="SSF142695">
    <property type="entry name" value="RibA-like"/>
    <property type="match status" value="1"/>
</dbReference>
<dbReference type="EMBL" id="JAMOIM010000007">
    <property type="protein sequence ID" value="MCW6508915.1"/>
    <property type="molecule type" value="Genomic_DNA"/>
</dbReference>
<evidence type="ECO:0000256" key="7">
    <source>
        <dbReference type="ARBA" id="ARBA00012153"/>
    </source>
</evidence>
<comment type="caution">
    <text evidence="16">The sequence shown here is derived from an EMBL/GenBank/DDBJ whole genome shotgun (WGS) entry which is preliminary data.</text>
</comment>
<dbReference type="SUPFAM" id="SSF55821">
    <property type="entry name" value="YrdC/RibB"/>
    <property type="match status" value="1"/>
</dbReference>
<dbReference type="PIRSF" id="PIRSF001259">
    <property type="entry name" value="RibA"/>
    <property type="match status" value="1"/>
</dbReference>
<organism evidence="16 17">
    <name type="scientific">Lichenifustis flavocetrariae</name>
    <dbReference type="NCBI Taxonomy" id="2949735"/>
    <lineage>
        <taxon>Bacteria</taxon>
        <taxon>Pseudomonadati</taxon>
        <taxon>Pseudomonadota</taxon>
        <taxon>Alphaproteobacteria</taxon>
        <taxon>Hyphomicrobiales</taxon>
        <taxon>Lichenihabitantaceae</taxon>
        <taxon>Lichenifustis</taxon>
    </lineage>
</organism>
<evidence type="ECO:0000256" key="4">
    <source>
        <dbReference type="ARBA" id="ARBA00004904"/>
    </source>
</evidence>
<dbReference type="GO" id="GO:0005829">
    <property type="term" value="C:cytosol"/>
    <property type="evidence" value="ECO:0007669"/>
    <property type="project" value="TreeGrafter"/>
</dbReference>
<evidence type="ECO:0000256" key="9">
    <source>
        <dbReference type="ARBA" id="ARBA00022619"/>
    </source>
</evidence>
<dbReference type="EC" id="4.1.99.12" evidence="7 14"/>
<evidence type="ECO:0000256" key="10">
    <source>
        <dbReference type="ARBA" id="ARBA00022723"/>
    </source>
</evidence>
<evidence type="ECO:0000256" key="6">
    <source>
        <dbReference type="ARBA" id="ARBA00008976"/>
    </source>
</evidence>
<evidence type="ECO:0000313" key="16">
    <source>
        <dbReference type="EMBL" id="MCW6508915.1"/>
    </source>
</evidence>
<comment type="similarity">
    <text evidence="6">In the C-terminal section; belongs to the GTP cyclohydrolase II family.</text>
</comment>
<dbReference type="InterPro" id="IPR017945">
    <property type="entry name" value="DHBP_synth_RibB-like_a/b_dom"/>
</dbReference>
<dbReference type="GO" id="GO:0008686">
    <property type="term" value="F:3,4-dihydroxy-2-butanone-4-phosphate synthase activity"/>
    <property type="evidence" value="ECO:0007669"/>
    <property type="project" value="UniProtKB-UniRule"/>
</dbReference>
<dbReference type="Gene3D" id="3.90.870.10">
    <property type="entry name" value="DHBP synthase"/>
    <property type="match status" value="1"/>
</dbReference>
<protein>
    <recommendedName>
        <fullName evidence="8 14">3,4-dihydroxy-2-butanone 4-phosphate synthase</fullName>
        <shortName evidence="14">DHBP synthase</shortName>
        <ecNumber evidence="7 14">4.1.99.12</ecNumber>
    </recommendedName>
</protein>
<evidence type="ECO:0000256" key="1">
    <source>
        <dbReference type="ARBA" id="ARBA00000141"/>
    </source>
</evidence>
<evidence type="ECO:0000256" key="3">
    <source>
        <dbReference type="ARBA" id="ARBA00002284"/>
    </source>
</evidence>
<evidence type="ECO:0000256" key="14">
    <source>
        <dbReference type="HAMAP-Rule" id="MF_00180"/>
    </source>
</evidence>
<keyword evidence="9 14" id="KW-0686">Riboflavin biosynthesis</keyword>
<keyword evidence="11 14" id="KW-0460">Magnesium</keyword>
<proteinExistence type="inferred from homology"/>
<evidence type="ECO:0000256" key="13">
    <source>
        <dbReference type="ARBA" id="ARBA00023239"/>
    </source>
</evidence>
<dbReference type="InterPro" id="IPR010982">
    <property type="entry name" value="Lambda_DNA-bd_dom_sf"/>
</dbReference>
<dbReference type="GO" id="GO:0009231">
    <property type="term" value="P:riboflavin biosynthetic process"/>
    <property type="evidence" value="ECO:0007669"/>
    <property type="project" value="UniProtKB-UniRule"/>
</dbReference>
<comment type="function">
    <text evidence="3 14">Catalyzes the conversion of D-ribulose 5-phosphate to formate and 3,4-dihydroxy-2-butanone 4-phosphate.</text>
</comment>
<dbReference type="Proteomes" id="UP001165667">
    <property type="component" value="Unassembled WGS sequence"/>
</dbReference>
<keyword evidence="10 14" id="KW-0479">Metal-binding</keyword>
<sequence>MKLSDWLKAGKVKRGDFARRIGVTPGAVTQICNGPNAWMSRDTAEAILRATGGAVTPNDLLDAPSTWTFPMNNHQSVTEAIDAMARGQIVVVTDDDDRENEGDLVCAAGHCTVEMMAFIIRNCCGIVCTPMTADEARRLNLAPMVAANDAPLGTAFTVSVDVRHGLTTGISAEQRSNTVRALANGNMGASDFVRPGHVFPLIAREGGVLMRSGHTEAAVDLCRLAGLPPVAVICELANDDGTVMVGEQIEGFARKHDLKRISVADLIAYRQSREKLIERVATFPVKTAIGQVTGYAFRTPFDPVQHFAFVHGRIGDGRDVPTRLHRVDILNDVFGDRSAINGALARFKQEGRGILVYLRDGAAGVPVAALPGQAIDSDSARTSEWREVGVGAQILRDLGVSSIKLLSSSERVYVGLSGFGIEIASTESLDPPA</sequence>
<evidence type="ECO:0000256" key="11">
    <source>
        <dbReference type="ARBA" id="ARBA00022842"/>
    </source>
</evidence>
<dbReference type="PANTHER" id="PTHR21327:SF18">
    <property type="entry name" value="3,4-DIHYDROXY-2-BUTANONE 4-PHOSPHATE SYNTHASE"/>
    <property type="match status" value="1"/>
</dbReference>
<keyword evidence="17" id="KW-1185">Reference proteome</keyword>
<feature type="domain" description="GTP cyclohydrolase II" evidence="15">
    <location>
        <begin position="278"/>
        <end position="425"/>
    </location>
</feature>
<dbReference type="GO" id="GO:0003935">
    <property type="term" value="F:GTP cyclohydrolase II activity"/>
    <property type="evidence" value="ECO:0007669"/>
    <property type="project" value="TreeGrafter"/>
</dbReference>
<dbReference type="RefSeq" id="WP_282585277.1">
    <property type="nucleotide sequence ID" value="NZ_JAMOIM010000007.1"/>
</dbReference>
<dbReference type="NCBIfam" id="TIGR00506">
    <property type="entry name" value="ribB"/>
    <property type="match status" value="1"/>
</dbReference>
<dbReference type="PANTHER" id="PTHR21327">
    <property type="entry name" value="GTP CYCLOHYDROLASE II-RELATED"/>
    <property type="match status" value="1"/>
</dbReference>
<dbReference type="Gene3D" id="3.40.50.10990">
    <property type="entry name" value="GTP cyclohydrolase II"/>
    <property type="match status" value="1"/>
</dbReference>
<dbReference type="InterPro" id="IPR036144">
    <property type="entry name" value="RibA-like_sf"/>
</dbReference>
<feature type="binding site" evidence="14">
    <location>
        <begin position="211"/>
        <end position="215"/>
    </location>
    <ligand>
        <name>D-ribulose 5-phosphate</name>
        <dbReference type="ChEBI" id="CHEBI:58121"/>
    </ligand>
</feature>
<evidence type="ECO:0000256" key="12">
    <source>
        <dbReference type="ARBA" id="ARBA00023211"/>
    </source>
</evidence>
<dbReference type="Pfam" id="PF00926">
    <property type="entry name" value="DHBP_synthase"/>
    <property type="match status" value="1"/>
</dbReference>
<dbReference type="Gene3D" id="1.10.260.40">
    <property type="entry name" value="lambda repressor-like DNA-binding domains"/>
    <property type="match status" value="1"/>
</dbReference>
<keyword evidence="13 14" id="KW-0456">Lyase</keyword>
<evidence type="ECO:0000256" key="5">
    <source>
        <dbReference type="ARBA" id="ARBA00005520"/>
    </source>
</evidence>
<comment type="pathway">
    <text evidence="4 14">Cofactor biosynthesis; riboflavin biosynthesis; 2-hydroxy-3-oxobutyl phosphate from D-ribulose 5-phosphate: step 1/1.</text>
</comment>
<dbReference type="CDD" id="cd00093">
    <property type="entry name" value="HTH_XRE"/>
    <property type="match status" value="1"/>
</dbReference>